<dbReference type="PANTHER" id="PTHR11061:SF30">
    <property type="entry name" value="TRNA (URACIL(54)-C(5))-METHYLTRANSFERASE"/>
    <property type="match status" value="1"/>
</dbReference>
<keyword evidence="1 4" id="KW-0489">Methyltransferase</keyword>
<evidence type="ECO:0000256" key="5">
    <source>
        <dbReference type="SAM" id="MobiDB-lite"/>
    </source>
</evidence>
<dbReference type="Pfam" id="PF05958">
    <property type="entry name" value="tRNA_U5-meth_tr"/>
    <property type="match status" value="1"/>
</dbReference>
<dbReference type="InterPro" id="IPR010280">
    <property type="entry name" value="U5_MeTrfase_fam"/>
</dbReference>
<dbReference type="RefSeq" id="WP_285723298.1">
    <property type="nucleotide sequence ID" value="NZ_BSDD01000001.1"/>
</dbReference>
<feature type="binding site" evidence="4">
    <location>
        <position position="350"/>
    </location>
    <ligand>
        <name>S-adenosyl-L-methionine</name>
        <dbReference type="ChEBI" id="CHEBI:59789"/>
    </ligand>
</feature>
<evidence type="ECO:0000256" key="1">
    <source>
        <dbReference type="ARBA" id="ARBA00022603"/>
    </source>
</evidence>
<dbReference type="Gene3D" id="2.40.50.140">
    <property type="entry name" value="Nucleic acid-binding proteins"/>
    <property type="match status" value="1"/>
</dbReference>
<evidence type="ECO:0000313" key="7">
    <source>
        <dbReference type="Proteomes" id="UP001165089"/>
    </source>
</evidence>
<proteinExistence type="inferred from homology"/>
<evidence type="ECO:0000256" key="3">
    <source>
        <dbReference type="ARBA" id="ARBA00022691"/>
    </source>
</evidence>
<dbReference type="GO" id="GO:0008168">
    <property type="term" value="F:methyltransferase activity"/>
    <property type="evidence" value="ECO:0007669"/>
    <property type="project" value="UniProtKB-KW"/>
</dbReference>
<feature type="binding site" evidence="4">
    <location>
        <position position="256"/>
    </location>
    <ligand>
        <name>S-adenosyl-L-methionine</name>
        <dbReference type="ChEBI" id="CHEBI:59789"/>
    </ligand>
</feature>
<dbReference type="PANTHER" id="PTHR11061">
    <property type="entry name" value="RNA M5U METHYLTRANSFERASE"/>
    <property type="match status" value="1"/>
</dbReference>
<dbReference type="Gene3D" id="2.40.50.1070">
    <property type="match status" value="1"/>
</dbReference>
<keyword evidence="7" id="KW-1185">Reference proteome</keyword>
<reference evidence="6 7" key="1">
    <citation type="journal article" date="2023" name="Antonie Van Leeuwenhoek">
        <title>Mesoterricola silvestris gen. nov., sp. nov., Mesoterricola sediminis sp. nov., Geothrix oryzae sp. nov., Geothrix edaphica sp. nov., Geothrix rubra sp. nov., and Geothrix limicola sp. nov., six novel members of Acidobacteriota isolated from soils.</title>
        <authorList>
            <person name="Itoh H."/>
            <person name="Sugisawa Y."/>
            <person name="Mise K."/>
            <person name="Xu Z."/>
            <person name="Kuniyasu M."/>
            <person name="Ushijima N."/>
            <person name="Kawano K."/>
            <person name="Kobayashi E."/>
            <person name="Shiratori Y."/>
            <person name="Masuda Y."/>
            <person name="Senoo K."/>
        </authorList>
    </citation>
    <scope>NUCLEOTIDE SEQUENCE [LARGE SCALE GENOMIC DNA]</scope>
    <source>
        <strain evidence="6 7">Red803</strain>
    </source>
</reference>
<feature type="binding site" evidence="4">
    <location>
        <position position="305"/>
    </location>
    <ligand>
        <name>S-adenosyl-L-methionine</name>
        <dbReference type="ChEBI" id="CHEBI:59789"/>
    </ligand>
</feature>
<dbReference type="InterPro" id="IPR012340">
    <property type="entry name" value="NA-bd_OB-fold"/>
</dbReference>
<comment type="caution">
    <text evidence="6">The sequence shown here is derived from an EMBL/GenBank/DDBJ whole genome shotgun (WGS) entry which is preliminary data.</text>
</comment>
<sequence length="418" mass="45247">MKRKGESSSAKKKVPPAYRKSPVPTDVWTGTVERLAWGGKGVAHGADGRLLLLEAPLALFPGEAVEAKVQWKARHGEGRITRWVSRDSQRVPAGCPVAGTCGGCELWEAGDRAPDLKRQMVADLFHRQLGDAPWTWHPAPPEARRHRIQLHWDGAALGYFRRHSHALVPVSACPAAADVLSEALPRLRDALEGRALPSRPQRWELATGTPAGEVRASDEKGRSWRLEPDGWTRDEGPLTHRLAPGPLQHGPGAFFQVSPPWAARAFGGLLEGWDVRGDVLYDLYGGVGLFSALLGDRYARRVLVESGEEAVAWARRNLAALGLPSECHVADADAWVPEGLGAADDLILLDPPRTGLTAGLCERLQTAGAHTMVLVGCDGAAFCRDLKRLAPAWRVAGLAALDLFPLTSHVEAVALLRR</sequence>
<comment type="similarity">
    <text evidence="4">Belongs to the class I-like SAM-binding methyltransferase superfamily. RNA M5U methyltransferase family.</text>
</comment>
<dbReference type="Proteomes" id="UP001165089">
    <property type="component" value="Unassembled WGS sequence"/>
</dbReference>
<dbReference type="PROSITE" id="PS51687">
    <property type="entry name" value="SAM_MT_RNA_M5U"/>
    <property type="match status" value="1"/>
</dbReference>
<dbReference type="SUPFAM" id="SSF53335">
    <property type="entry name" value="S-adenosyl-L-methionine-dependent methyltransferases"/>
    <property type="match status" value="1"/>
</dbReference>
<name>A0ABQ5Q3Q3_9BACT</name>
<evidence type="ECO:0000256" key="2">
    <source>
        <dbReference type="ARBA" id="ARBA00022679"/>
    </source>
</evidence>
<dbReference type="GO" id="GO:0032259">
    <property type="term" value="P:methylation"/>
    <property type="evidence" value="ECO:0007669"/>
    <property type="project" value="UniProtKB-KW"/>
</dbReference>
<organism evidence="6 7">
    <name type="scientific">Geothrix rubra</name>
    <dbReference type="NCBI Taxonomy" id="2927977"/>
    <lineage>
        <taxon>Bacteria</taxon>
        <taxon>Pseudomonadati</taxon>
        <taxon>Acidobacteriota</taxon>
        <taxon>Holophagae</taxon>
        <taxon>Holophagales</taxon>
        <taxon>Holophagaceae</taxon>
        <taxon>Geothrix</taxon>
    </lineage>
</organism>
<dbReference type="EMBL" id="BSDD01000001">
    <property type="protein sequence ID" value="GLH69312.1"/>
    <property type="molecule type" value="Genomic_DNA"/>
</dbReference>
<keyword evidence="2 4" id="KW-0808">Transferase</keyword>
<evidence type="ECO:0000313" key="6">
    <source>
        <dbReference type="EMBL" id="GLH69312.1"/>
    </source>
</evidence>
<feature type="binding site" evidence="4">
    <location>
        <position position="284"/>
    </location>
    <ligand>
        <name>S-adenosyl-L-methionine</name>
        <dbReference type="ChEBI" id="CHEBI:59789"/>
    </ligand>
</feature>
<keyword evidence="3 4" id="KW-0949">S-adenosyl-L-methionine</keyword>
<feature type="active site" description="Nucleophile" evidence="4">
    <location>
        <position position="377"/>
    </location>
</feature>
<accession>A0ABQ5Q3Q3</accession>
<gene>
    <name evidence="6" type="ORF">GETHPA_08450</name>
</gene>
<dbReference type="Gene3D" id="3.40.50.150">
    <property type="entry name" value="Vaccinia Virus protein VP39"/>
    <property type="match status" value="1"/>
</dbReference>
<protein>
    <submittedName>
        <fullName evidence="6">RNA methyltransferase</fullName>
    </submittedName>
</protein>
<feature type="region of interest" description="Disordered" evidence="5">
    <location>
        <begin position="1"/>
        <end position="22"/>
    </location>
</feature>
<dbReference type="InterPro" id="IPR029063">
    <property type="entry name" value="SAM-dependent_MTases_sf"/>
</dbReference>
<evidence type="ECO:0000256" key="4">
    <source>
        <dbReference type="PROSITE-ProRule" id="PRU01024"/>
    </source>
</evidence>